<dbReference type="InterPro" id="IPR001138">
    <property type="entry name" value="Zn2Cys6_DnaBD"/>
</dbReference>
<comment type="caution">
    <text evidence="7">The sequence shown here is derived from an EMBL/GenBank/DDBJ whole genome shotgun (WGS) entry which is preliminary data.</text>
</comment>
<dbReference type="OrthoDB" id="2574141at2759"/>
<dbReference type="GO" id="GO:0000981">
    <property type="term" value="F:DNA-binding transcription factor activity, RNA polymerase II-specific"/>
    <property type="evidence" value="ECO:0007669"/>
    <property type="project" value="InterPro"/>
</dbReference>
<protein>
    <recommendedName>
        <fullName evidence="6">Zn(2)-C6 fungal-type domain-containing protein</fullName>
    </recommendedName>
</protein>
<evidence type="ECO:0000313" key="8">
    <source>
        <dbReference type="EMBL" id="KAF7184332.1"/>
    </source>
</evidence>
<evidence type="ECO:0000256" key="4">
    <source>
        <dbReference type="ARBA" id="ARBA00023242"/>
    </source>
</evidence>
<dbReference type="AlphaFoldDB" id="A0A8H6PQQ5"/>
<keyword evidence="1" id="KW-0805">Transcription regulation</keyword>
<dbReference type="GO" id="GO:0008270">
    <property type="term" value="F:zinc ion binding"/>
    <property type="evidence" value="ECO:0007669"/>
    <property type="project" value="InterPro"/>
</dbReference>
<evidence type="ECO:0000256" key="3">
    <source>
        <dbReference type="ARBA" id="ARBA00023163"/>
    </source>
</evidence>
<sequence>MADLNSTSGSSFSTDSSSSGTSHPIEPRFRLACEECHIRKVRCEPSLTGSGGSCEACRLNQRRCLFSLRSKIGRPRKQTASINTKAAAHSPTAMPIAGGYPQTMTVLQMLARSEDLLENPNGSQPPKDSSQNQLNARRRAPDETSRWESTAWHPISETLTEDPVRDVSADYNFEETGRFGTDSERFGQLMTPNTVGAQIEFFASDFARTTESLQMDALMMESCYATGDVTESSETDGEQDFNNALKLYGELHNRCKSKRLDILAETDQDELSLIFQTLDKLNQTTSVLQNNPSSQQQRTEQSKWRIVRVAVIEAVEMCIGIIEFNFHLYNSLGTMDDGRSSAEEPSLTSSGSVAGCNCLAPKDEHRLEVQLRGLELLIRLDHSLTRFRLFMSKQDCSHGSDRYRDSSSFSGSKPRTPCQCWITSIPEIGTVRSRISELSDRLRGLWD</sequence>
<keyword evidence="4" id="KW-0539">Nucleus</keyword>
<accession>A0A8H6PQQ5</accession>
<feature type="region of interest" description="Disordered" evidence="5">
    <location>
        <begin position="1"/>
        <end position="24"/>
    </location>
</feature>
<dbReference type="PROSITE" id="PS00463">
    <property type="entry name" value="ZN2_CY6_FUNGAL_1"/>
    <property type="match status" value="1"/>
</dbReference>
<dbReference type="SUPFAM" id="SSF57701">
    <property type="entry name" value="Zn2/Cys6 DNA-binding domain"/>
    <property type="match status" value="1"/>
</dbReference>
<evidence type="ECO:0000313" key="9">
    <source>
        <dbReference type="Proteomes" id="UP000641853"/>
    </source>
</evidence>
<keyword evidence="3" id="KW-0804">Transcription</keyword>
<evidence type="ECO:0000256" key="5">
    <source>
        <dbReference type="SAM" id="MobiDB-lite"/>
    </source>
</evidence>
<dbReference type="CDD" id="cd00067">
    <property type="entry name" value="GAL4"/>
    <property type="match status" value="1"/>
</dbReference>
<feature type="domain" description="Zn(2)-C6 fungal-type" evidence="6">
    <location>
        <begin position="32"/>
        <end position="64"/>
    </location>
</feature>
<evidence type="ECO:0000256" key="1">
    <source>
        <dbReference type="ARBA" id="ARBA00023015"/>
    </source>
</evidence>
<dbReference type="Proteomes" id="UP000654922">
    <property type="component" value="Unassembled WGS sequence"/>
</dbReference>
<feature type="compositionally biased region" description="Low complexity" evidence="5">
    <location>
        <begin position="1"/>
        <end position="22"/>
    </location>
</feature>
<dbReference type="InterPro" id="IPR036864">
    <property type="entry name" value="Zn2-C6_fun-type_DNA-bd_sf"/>
</dbReference>
<evidence type="ECO:0000313" key="7">
    <source>
        <dbReference type="EMBL" id="KAF7158951.1"/>
    </source>
</evidence>
<dbReference type="GO" id="GO:0003677">
    <property type="term" value="F:DNA binding"/>
    <property type="evidence" value="ECO:0007669"/>
    <property type="project" value="UniProtKB-KW"/>
</dbReference>
<dbReference type="EMBL" id="JACBAG010001647">
    <property type="protein sequence ID" value="KAF7184332.1"/>
    <property type="molecule type" value="Genomic_DNA"/>
</dbReference>
<organism evidence="7 10">
    <name type="scientific">Aspergillus felis</name>
    <dbReference type="NCBI Taxonomy" id="1287682"/>
    <lineage>
        <taxon>Eukaryota</taxon>
        <taxon>Fungi</taxon>
        <taxon>Dikarya</taxon>
        <taxon>Ascomycota</taxon>
        <taxon>Pezizomycotina</taxon>
        <taxon>Eurotiomycetes</taxon>
        <taxon>Eurotiomycetidae</taxon>
        <taxon>Eurotiales</taxon>
        <taxon>Aspergillaceae</taxon>
        <taxon>Aspergillus</taxon>
        <taxon>Aspergillus subgen. Fumigati</taxon>
    </lineage>
</organism>
<proteinExistence type="predicted"/>
<keyword evidence="9" id="KW-1185">Reference proteome</keyword>
<evidence type="ECO:0000259" key="6">
    <source>
        <dbReference type="PROSITE" id="PS00463"/>
    </source>
</evidence>
<gene>
    <name evidence="7" type="ORF">CNMCM5623_004130</name>
    <name evidence="8" type="ORF">CNMCM7691_005084</name>
</gene>
<evidence type="ECO:0000313" key="10">
    <source>
        <dbReference type="Proteomes" id="UP000654922"/>
    </source>
</evidence>
<feature type="compositionally biased region" description="Polar residues" evidence="5">
    <location>
        <begin position="120"/>
        <end position="135"/>
    </location>
</feature>
<name>A0A8H6PQQ5_9EURO</name>
<feature type="region of interest" description="Disordered" evidence="5">
    <location>
        <begin position="117"/>
        <end position="153"/>
    </location>
</feature>
<dbReference type="Proteomes" id="UP000641853">
    <property type="component" value="Unassembled WGS sequence"/>
</dbReference>
<dbReference type="Gene3D" id="4.10.240.10">
    <property type="entry name" value="Zn(2)-C6 fungal-type DNA-binding domain"/>
    <property type="match status" value="1"/>
</dbReference>
<reference evidence="7" key="1">
    <citation type="submission" date="2020-06" db="EMBL/GenBank/DDBJ databases">
        <title>Draft genome sequences of strains closely related to Aspergillus parafelis and Aspergillus hiratsukae.</title>
        <authorList>
            <person name="Dos Santos R.A.C."/>
            <person name="Rivero-Menendez O."/>
            <person name="Steenwyk J.L."/>
            <person name="Mead M.E."/>
            <person name="Goldman G.H."/>
            <person name="Alastruey-Izquierdo A."/>
            <person name="Rokas A."/>
        </authorList>
    </citation>
    <scope>NUCLEOTIDE SEQUENCE</scope>
    <source>
        <strain evidence="7">CNM-CM5623</strain>
        <strain evidence="8">CNM-CM7691</strain>
    </source>
</reference>
<dbReference type="EMBL" id="JACBAE010001383">
    <property type="protein sequence ID" value="KAF7158951.1"/>
    <property type="molecule type" value="Genomic_DNA"/>
</dbReference>
<evidence type="ECO:0000256" key="2">
    <source>
        <dbReference type="ARBA" id="ARBA00023125"/>
    </source>
</evidence>
<keyword evidence="2" id="KW-0238">DNA-binding</keyword>